<dbReference type="Gene3D" id="3.40.50.2300">
    <property type="match status" value="1"/>
</dbReference>
<sequence>MAEGLLHLQLPALEITSAGLDAAIGCGADPYVLDLMRSRGIDLAMHRARQLLSLHCRQADLILVMEEVHRHAIERCYPFARGRVFRIGQFGSFDVPDPSGGEPRQFDGCLDLIEQGVEDWVARIHTLFAPS</sequence>
<dbReference type="InterPro" id="IPR023485">
    <property type="entry name" value="Ptyr_pPase"/>
</dbReference>
<gene>
    <name evidence="2" type="ORF">WS70_23525</name>
</gene>
<evidence type="ECO:0000259" key="1">
    <source>
        <dbReference type="SMART" id="SM00226"/>
    </source>
</evidence>
<dbReference type="AlphaFoldDB" id="A0A1B4FQ32"/>
<reference evidence="2 3" key="1">
    <citation type="submission" date="2015-12" db="EMBL/GenBank/DDBJ databases">
        <title>Diversity of Burkholderia near neighbor genomes.</title>
        <authorList>
            <person name="Sahl J."/>
            <person name="Wagner D."/>
            <person name="Keim P."/>
        </authorList>
    </citation>
    <scope>NUCLEOTIDE SEQUENCE [LARGE SCALE GENOMIC DNA]</scope>
    <source>
        <strain evidence="2 3">BDU6</strain>
    </source>
</reference>
<dbReference type="SMART" id="SM00226">
    <property type="entry name" value="LMWPc"/>
    <property type="match status" value="1"/>
</dbReference>
<dbReference type="InterPro" id="IPR036196">
    <property type="entry name" value="Ptyr_pPase_sf"/>
</dbReference>
<dbReference type="EMBL" id="CP013387">
    <property type="protein sequence ID" value="AOJ05780.1"/>
    <property type="molecule type" value="Genomic_DNA"/>
</dbReference>
<protein>
    <recommendedName>
        <fullName evidence="1">Phosphotyrosine protein phosphatase I domain-containing protein</fullName>
    </recommendedName>
</protein>
<feature type="domain" description="Phosphotyrosine protein phosphatase I" evidence="1">
    <location>
        <begin position="1"/>
        <end position="123"/>
    </location>
</feature>
<evidence type="ECO:0000313" key="3">
    <source>
        <dbReference type="Proteomes" id="UP000062519"/>
    </source>
</evidence>
<organism evidence="2 3">
    <name type="scientific">Burkholderia mayonis</name>
    <dbReference type="NCBI Taxonomy" id="1385591"/>
    <lineage>
        <taxon>Bacteria</taxon>
        <taxon>Pseudomonadati</taxon>
        <taxon>Pseudomonadota</taxon>
        <taxon>Betaproteobacteria</taxon>
        <taxon>Burkholderiales</taxon>
        <taxon>Burkholderiaceae</taxon>
        <taxon>Burkholderia</taxon>
        <taxon>pseudomallei group</taxon>
    </lineage>
</organism>
<evidence type="ECO:0000313" key="2">
    <source>
        <dbReference type="EMBL" id="AOJ05780.1"/>
    </source>
</evidence>
<name>A0A1B4FQ32_9BURK</name>
<dbReference type="KEGG" id="buu:WS70_23525"/>
<keyword evidence="3" id="KW-1185">Reference proteome</keyword>
<proteinExistence type="predicted"/>
<accession>A0A1B4FQ32</accession>
<dbReference type="Pfam" id="PF01451">
    <property type="entry name" value="LMWPc"/>
    <property type="match status" value="1"/>
</dbReference>
<dbReference type="Proteomes" id="UP000062519">
    <property type="component" value="Chromosome 2"/>
</dbReference>
<dbReference type="SUPFAM" id="SSF52788">
    <property type="entry name" value="Phosphotyrosine protein phosphatases I"/>
    <property type="match status" value="1"/>
</dbReference>